<organism evidence="3 4">
    <name type="scientific">Neptunomonas marina</name>
    <dbReference type="NCBI Taxonomy" id="1815562"/>
    <lineage>
        <taxon>Bacteria</taxon>
        <taxon>Pseudomonadati</taxon>
        <taxon>Pseudomonadota</taxon>
        <taxon>Gammaproteobacteria</taxon>
        <taxon>Oceanospirillales</taxon>
        <taxon>Oceanospirillaceae</taxon>
        <taxon>Neptunomonas</taxon>
    </lineage>
</organism>
<sequence length="229" mass="23715">MKMAFAKKALAAAVLTVAATSASAALELVQTQTGSHGYAATIWTQTLSFDLFNPANFDGRSLQRVELELTGSSRTTYSFTPTSSSIIAADGKFGALINADVTIGSNDLDILIRPGKTDAITAPVAQGTTYDFGLQEGSGADSKQATDAANLAAFTGSSTFDVNLASYADISFNAVGGNYTSEQTAEALAQFTVKYYVEELPPAASVPAPASLALFGLGLLAMSRKRKAA</sequence>
<dbReference type="EMBL" id="SACQ01000004">
    <property type="protein sequence ID" value="RVU30731.1"/>
    <property type="molecule type" value="Genomic_DNA"/>
</dbReference>
<accession>A0A437Q856</accession>
<protein>
    <submittedName>
        <fullName evidence="3">Choice-of-anchor E domain-containing protein</fullName>
    </submittedName>
</protein>
<evidence type="ECO:0000313" key="4">
    <source>
        <dbReference type="Proteomes" id="UP000282818"/>
    </source>
</evidence>
<evidence type="ECO:0000256" key="1">
    <source>
        <dbReference type="SAM" id="SignalP"/>
    </source>
</evidence>
<dbReference type="Proteomes" id="UP000282818">
    <property type="component" value="Unassembled WGS sequence"/>
</dbReference>
<dbReference type="AlphaFoldDB" id="A0A437Q856"/>
<feature type="signal peptide" evidence="1">
    <location>
        <begin position="1"/>
        <end position="24"/>
    </location>
</feature>
<evidence type="ECO:0000313" key="3">
    <source>
        <dbReference type="EMBL" id="RVU30731.1"/>
    </source>
</evidence>
<keyword evidence="4" id="KW-1185">Reference proteome</keyword>
<dbReference type="InterPro" id="IPR013424">
    <property type="entry name" value="Ice-binding_C"/>
</dbReference>
<comment type="caution">
    <text evidence="3">The sequence shown here is derived from an EMBL/GenBank/DDBJ whole genome shotgun (WGS) entry which is preliminary data.</text>
</comment>
<dbReference type="NCBIfam" id="NF033208">
    <property type="entry name" value="choice_anch_E"/>
    <property type="match status" value="1"/>
</dbReference>
<name>A0A437Q856_9GAMM</name>
<dbReference type="Pfam" id="PF07589">
    <property type="entry name" value="PEP-CTERM"/>
    <property type="match status" value="1"/>
</dbReference>
<reference evidence="3 4" key="1">
    <citation type="submission" date="2019-01" db="EMBL/GenBank/DDBJ databases">
        <authorList>
            <person name="Chen W.-M."/>
        </authorList>
    </citation>
    <scope>NUCLEOTIDE SEQUENCE [LARGE SCALE GENOMIC DNA]</scope>
    <source>
        <strain evidence="3 4">HPM-16</strain>
    </source>
</reference>
<proteinExistence type="predicted"/>
<evidence type="ECO:0000259" key="2">
    <source>
        <dbReference type="Pfam" id="PF07589"/>
    </source>
</evidence>
<keyword evidence="1" id="KW-0732">Signal</keyword>
<feature type="domain" description="Ice-binding protein C-terminal" evidence="2">
    <location>
        <begin position="205"/>
        <end position="227"/>
    </location>
</feature>
<feature type="chain" id="PRO_5019348233" evidence="1">
    <location>
        <begin position="25"/>
        <end position="229"/>
    </location>
</feature>
<dbReference type="NCBIfam" id="TIGR02595">
    <property type="entry name" value="PEP_CTERM"/>
    <property type="match status" value="1"/>
</dbReference>
<gene>
    <name evidence="3" type="ORF">EOE65_10490</name>
</gene>